<sequence length="414" mass="45154">MPTRPIDTVIIGAGQAGLATSYWLTQAGVEHRILERRDSLGGAFQDRWDGFYMNTPNFSLDLPGMPYTGDEPEAFIPRNAVVNLFRRYAEVIDAPVHTGVDVTRLATSPDGGFSIESSLGHMKARKVVLATGAYQVPKVPAVAASLSKDIVQLHTHDYRNPNQLPDGAVLIVGSGQSGGQIAEELHDAGREVHIAVSTCPEAPRRYRGHDLIYWMLETAKHGPDYGINALTREALPSPAARFACNPLLSGTEGGHDIHLRDLGRRGMHLHGRLESIDDGDITFSDDLPERLATVESSFHQRMRKAIDAYIAAAGIDAEEQRPTPEDDWLPSEPARLNLAQANITSILWATGYKLDLSFIDIPVLDEWGYPKHTAGVTEQPGLYAVGLPWLTRHYSSILGGVGLDAEYVAGKVAE</sequence>
<protein>
    <submittedName>
        <fullName evidence="2">NAD(P)/FAD-dependent oxidoreductase</fullName>
    </submittedName>
</protein>
<evidence type="ECO:0000256" key="1">
    <source>
        <dbReference type="ARBA" id="ARBA00023002"/>
    </source>
</evidence>
<dbReference type="Proteomes" id="UP000824166">
    <property type="component" value="Unassembled WGS sequence"/>
</dbReference>
<dbReference type="RefSeq" id="WP_216924805.1">
    <property type="nucleotide sequence ID" value="NZ_JAHOPC010000005.1"/>
</dbReference>
<proteinExistence type="predicted"/>
<dbReference type="EMBL" id="JAHOPC010000005">
    <property type="protein sequence ID" value="MBU8866648.1"/>
    <property type="molecule type" value="Genomic_DNA"/>
</dbReference>
<reference evidence="2 3" key="1">
    <citation type="submission" date="2021-06" db="EMBL/GenBank/DDBJ databases">
        <authorList>
            <person name="Jeong J.W."/>
        </authorList>
    </citation>
    <scope>NUCLEOTIDE SEQUENCE [LARGE SCALE GENOMIC DNA]</scope>
    <source>
        <strain evidence="2 3">MMS21-TAE1-1</strain>
    </source>
</reference>
<dbReference type="PANTHER" id="PTHR43539">
    <property type="entry name" value="FLAVIN-BINDING MONOOXYGENASE-LIKE PROTEIN (AFU_ORTHOLOGUE AFUA_4G09220)"/>
    <property type="match status" value="1"/>
</dbReference>
<keyword evidence="3" id="KW-1185">Reference proteome</keyword>
<evidence type="ECO:0000313" key="2">
    <source>
        <dbReference type="EMBL" id="MBU8866648.1"/>
    </source>
</evidence>
<accession>A0ABS6I768</accession>
<evidence type="ECO:0000313" key="3">
    <source>
        <dbReference type="Proteomes" id="UP000824166"/>
    </source>
</evidence>
<dbReference type="InterPro" id="IPR050982">
    <property type="entry name" value="Auxin_biosynth/cation_transpt"/>
</dbReference>
<name>A0ABS6I768_9MICC</name>
<gene>
    <name evidence="2" type="ORF">KSW38_10145</name>
</gene>
<comment type="caution">
    <text evidence="2">The sequence shown here is derived from an EMBL/GenBank/DDBJ whole genome shotgun (WGS) entry which is preliminary data.</text>
</comment>
<dbReference type="PANTHER" id="PTHR43539:SF78">
    <property type="entry name" value="FLAVIN-CONTAINING MONOOXYGENASE"/>
    <property type="match status" value="1"/>
</dbReference>
<dbReference type="Pfam" id="PF13738">
    <property type="entry name" value="Pyr_redox_3"/>
    <property type="match status" value="1"/>
</dbReference>
<keyword evidence="1" id="KW-0560">Oxidoreductase</keyword>
<organism evidence="2 3">
    <name type="scientific">Paenarthrobacter aromaticivorans</name>
    <dbReference type="NCBI Taxonomy" id="2849150"/>
    <lineage>
        <taxon>Bacteria</taxon>
        <taxon>Bacillati</taxon>
        <taxon>Actinomycetota</taxon>
        <taxon>Actinomycetes</taxon>
        <taxon>Micrococcales</taxon>
        <taxon>Micrococcaceae</taxon>
        <taxon>Paenarthrobacter</taxon>
    </lineage>
</organism>